<feature type="compositionally biased region" description="Basic and acidic residues" evidence="1">
    <location>
        <begin position="182"/>
        <end position="202"/>
    </location>
</feature>
<name>A0AAD3HDT9_9STRA</name>
<evidence type="ECO:0000256" key="1">
    <source>
        <dbReference type="SAM" id="MobiDB-lite"/>
    </source>
</evidence>
<dbReference type="Proteomes" id="UP001054902">
    <property type="component" value="Unassembled WGS sequence"/>
</dbReference>
<comment type="caution">
    <text evidence="2">The sequence shown here is derived from an EMBL/GenBank/DDBJ whole genome shotgun (WGS) entry which is preliminary data.</text>
</comment>
<dbReference type="EMBL" id="BLLK01000069">
    <property type="protein sequence ID" value="GFH59975.1"/>
    <property type="molecule type" value="Genomic_DNA"/>
</dbReference>
<dbReference type="AlphaFoldDB" id="A0AAD3HDT9"/>
<feature type="region of interest" description="Disordered" evidence="1">
    <location>
        <begin position="174"/>
        <end position="202"/>
    </location>
</feature>
<sequence length="202" mass="22840">MPGHFSKKHHDGQRRVIVENTKMFCQLTSHAVANHHGVEVQFLNRTMNKNNATQGAVVECENEACRNKFREEGRGLRWCNLCHDVIRNDRLTNGDISFNQFNKHLKSSHQPGKKNDDGKSSHQRGFWLPWTFRADKDSTLITCVEIANKATKEKKGEVATEIVNGETGETVDCKMPALSANAKDEDDKQSDNESDDEKFAAI</sequence>
<protein>
    <submittedName>
        <fullName evidence="2">Uncharacterized protein</fullName>
    </submittedName>
</protein>
<accession>A0AAD3HDT9</accession>
<keyword evidence="3" id="KW-1185">Reference proteome</keyword>
<reference evidence="2 3" key="1">
    <citation type="journal article" date="2021" name="Sci. Rep.">
        <title>The genome of the diatom Chaetoceros tenuissimus carries an ancient integrated fragment of an extant virus.</title>
        <authorList>
            <person name="Hongo Y."/>
            <person name="Kimura K."/>
            <person name="Takaki Y."/>
            <person name="Yoshida Y."/>
            <person name="Baba S."/>
            <person name="Kobayashi G."/>
            <person name="Nagasaki K."/>
            <person name="Hano T."/>
            <person name="Tomaru Y."/>
        </authorList>
    </citation>
    <scope>NUCLEOTIDE SEQUENCE [LARGE SCALE GENOMIC DNA]</scope>
    <source>
        <strain evidence="2 3">NIES-3715</strain>
    </source>
</reference>
<evidence type="ECO:0000313" key="2">
    <source>
        <dbReference type="EMBL" id="GFH59975.1"/>
    </source>
</evidence>
<organism evidence="2 3">
    <name type="scientific">Chaetoceros tenuissimus</name>
    <dbReference type="NCBI Taxonomy" id="426638"/>
    <lineage>
        <taxon>Eukaryota</taxon>
        <taxon>Sar</taxon>
        <taxon>Stramenopiles</taxon>
        <taxon>Ochrophyta</taxon>
        <taxon>Bacillariophyta</taxon>
        <taxon>Coscinodiscophyceae</taxon>
        <taxon>Chaetocerotophycidae</taxon>
        <taxon>Chaetocerotales</taxon>
        <taxon>Chaetocerotaceae</taxon>
        <taxon>Chaetoceros</taxon>
    </lineage>
</organism>
<proteinExistence type="predicted"/>
<evidence type="ECO:0000313" key="3">
    <source>
        <dbReference type="Proteomes" id="UP001054902"/>
    </source>
</evidence>
<gene>
    <name evidence="2" type="ORF">CTEN210_16451</name>
</gene>